<evidence type="ECO:0000313" key="1">
    <source>
        <dbReference type="EMBL" id="OCK44354.1"/>
    </source>
</evidence>
<dbReference type="STRING" id="447689.BA195_06670"/>
<accession>A0A1B9Y3G3</accession>
<keyword evidence="2" id="KW-1185">Reference proteome</keyword>
<proteinExistence type="predicted"/>
<dbReference type="EMBL" id="MAKX01000001">
    <property type="protein sequence ID" value="OCK44354.1"/>
    <property type="molecule type" value="Genomic_DNA"/>
</dbReference>
<protein>
    <submittedName>
        <fullName evidence="1">Uncharacterized protein</fullName>
    </submittedName>
</protein>
<comment type="caution">
    <text evidence="1">The sequence shown here is derived from an EMBL/GenBank/DDBJ whole genome shotgun (WGS) entry which is preliminary data.</text>
</comment>
<organism evidence="1 2">
    <name type="scientific">Tenacibaculum soleae</name>
    <dbReference type="NCBI Taxonomy" id="447689"/>
    <lineage>
        <taxon>Bacteria</taxon>
        <taxon>Pseudomonadati</taxon>
        <taxon>Bacteroidota</taxon>
        <taxon>Flavobacteriia</taxon>
        <taxon>Flavobacteriales</taxon>
        <taxon>Flavobacteriaceae</taxon>
        <taxon>Tenacibaculum</taxon>
    </lineage>
</organism>
<evidence type="ECO:0000313" key="2">
    <source>
        <dbReference type="Proteomes" id="UP000093186"/>
    </source>
</evidence>
<sequence length="59" mass="6860">MKLAIVKIKNKMKFHLGEDNLDQNCKVGKTYPVKCGDKLCNPQPEFDMVESCKKCKKWQ</sequence>
<reference evidence="1 2" key="1">
    <citation type="submission" date="2016-06" db="EMBL/GenBank/DDBJ databases">
        <title>Draft Genome Sequence of Tenacibaculum soleae UCD-KL19.</title>
        <authorList>
            <person name="Eisen J.A."/>
            <person name="Coil D.A."/>
            <person name="Lujan K.M."/>
        </authorList>
    </citation>
    <scope>NUCLEOTIDE SEQUENCE [LARGE SCALE GENOMIC DNA]</scope>
    <source>
        <strain evidence="1 2">UCD-KL19</strain>
    </source>
</reference>
<dbReference type="AlphaFoldDB" id="A0A1B9Y3G3"/>
<name>A0A1B9Y3G3_9FLAO</name>
<dbReference type="Proteomes" id="UP000093186">
    <property type="component" value="Unassembled WGS sequence"/>
</dbReference>
<dbReference type="RefSeq" id="WP_068703643.1">
    <property type="nucleotide sequence ID" value="NZ_MAKX01000001.1"/>
</dbReference>
<gene>
    <name evidence="1" type="ORF">BA195_06670</name>
</gene>